<protein>
    <submittedName>
        <fullName evidence="2">Uncharacterized protein</fullName>
    </submittedName>
</protein>
<name>A0ABW6EVW7_9ACTN</name>
<gene>
    <name evidence="2" type="ORF">ACFWSS_32370</name>
</gene>
<sequence length="61" mass="6911">MSAPTCALIGAVSEETLTAHGITRRDDAHRDARCAQLWAAENRRRADRQGLDRYQDREATR</sequence>
<organism evidence="2 3">
    <name type="scientific">Streptomyces sindenensis</name>
    <dbReference type="NCBI Taxonomy" id="67363"/>
    <lineage>
        <taxon>Bacteria</taxon>
        <taxon>Bacillati</taxon>
        <taxon>Actinomycetota</taxon>
        <taxon>Actinomycetes</taxon>
        <taxon>Kitasatosporales</taxon>
        <taxon>Streptomycetaceae</taxon>
        <taxon>Streptomyces</taxon>
    </lineage>
</organism>
<evidence type="ECO:0000313" key="2">
    <source>
        <dbReference type="EMBL" id="MFD4217572.1"/>
    </source>
</evidence>
<comment type="caution">
    <text evidence="2">The sequence shown here is derived from an EMBL/GenBank/DDBJ whole genome shotgun (WGS) entry which is preliminary data.</text>
</comment>
<dbReference type="EMBL" id="JBHXOF010000033">
    <property type="protein sequence ID" value="MFD4217572.1"/>
    <property type="molecule type" value="Genomic_DNA"/>
</dbReference>
<feature type="region of interest" description="Disordered" evidence="1">
    <location>
        <begin position="42"/>
        <end position="61"/>
    </location>
</feature>
<dbReference type="RefSeq" id="WP_382830964.1">
    <property type="nucleotide sequence ID" value="NZ_JBHXLY010000046.1"/>
</dbReference>
<accession>A0ABW6EVW7</accession>
<evidence type="ECO:0000256" key="1">
    <source>
        <dbReference type="SAM" id="MobiDB-lite"/>
    </source>
</evidence>
<keyword evidence="3" id="KW-1185">Reference proteome</keyword>
<reference evidence="2 3" key="1">
    <citation type="submission" date="2024-09" db="EMBL/GenBank/DDBJ databases">
        <title>The Natural Products Discovery Center: Release of the First 8490 Sequenced Strains for Exploring Actinobacteria Biosynthetic Diversity.</title>
        <authorList>
            <person name="Kalkreuter E."/>
            <person name="Kautsar S.A."/>
            <person name="Yang D."/>
            <person name="Bader C.D."/>
            <person name="Teijaro C.N."/>
            <person name="Fluegel L."/>
            <person name="Davis C.M."/>
            <person name="Simpson J.R."/>
            <person name="Lauterbach L."/>
            <person name="Steele A.D."/>
            <person name="Gui C."/>
            <person name="Meng S."/>
            <person name="Li G."/>
            <person name="Viehrig K."/>
            <person name="Ye F."/>
            <person name="Su P."/>
            <person name="Kiefer A.F."/>
            <person name="Nichols A."/>
            <person name="Cepeda A.J."/>
            <person name="Yan W."/>
            <person name="Fan B."/>
            <person name="Jiang Y."/>
            <person name="Adhikari A."/>
            <person name="Zheng C.-J."/>
            <person name="Schuster L."/>
            <person name="Cowan T.M."/>
            <person name="Smanski M.J."/>
            <person name="Chevrette M.G."/>
            <person name="De Carvalho L.P.S."/>
            <person name="Shen B."/>
        </authorList>
    </citation>
    <scope>NUCLEOTIDE SEQUENCE [LARGE SCALE GENOMIC DNA]</scope>
    <source>
        <strain evidence="2 3">NPDC058546</strain>
    </source>
</reference>
<proteinExistence type="predicted"/>
<evidence type="ECO:0000313" key="3">
    <source>
        <dbReference type="Proteomes" id="UP001598251"/>
    </source>
</evidence>
<dbReference type="Proteomes" id="UP001598251">
    <property type="component" value="Unassembled WGS sequence"/>
</dbReference>